<organism evidence="2">
    <name type="scientific">uncultured Caudovirales phage</name>
    <dbReference type="NCBI Taxonomy" id="2100421"/>
    <lineage>
        <taxon>Viruses</taxon>
        <taxon>Duplodnaviria</taxon>
        <taxon>Heunggongvirae</taxon>
        <taxon>Uroviricota</taxon>
        <taxon>Caudoviricetes</taxon>
        <taxon>Peduoviridae</taxon>
        <taxon>Maltschvirus</taxon>
        <taxon>Maltschvirus maltsch</taxon>
    </lineage>
</organism>
<protein>
    <submittedName>
        <fullName evidence="2">Uncharacterized protein</fullName>
    </submittedName>
</protein>
<gene>
    <name evidence="1" type="ORF">UFOVP298_37</name>
    <name evidence="2" type="ORF">UFOVP572_2</name>
</gene>
<dbReference type="Pfam" id="PF17236">
    <property type="entry name" value="SU10_MCP"/>
    <property type="match status" value="1"/>
</dbReference>
<reference evidence="2" key="1">
    <citation type="submission" date="2020-04" db="EMBL/GenBank/DDBJ databases">
        <authorList>
            <person name="Chiriac C."/>
            <person name="Salcher M."/>
            <person name="Ghai R."/>
            <person name="Kavagutti S V."/>
        </authorList>
    </citation>
    <scope>NUCLEOTIDE SEQUENCE</scope>
</reference>
<proteinExistence type="predicted"/>
<accession>A0A6J5MV25</accession>
<dbReference type="InterPro" id="IPR035198">
    <property type="entry name" value="SU10_MCP"/>
</dbReference>
<dbReference type="EMBL" id="LR796309">
    <property type="protein sequence ID" value="CAB4136243.1"/>
    <property type="molecule type" value="Genomic_DNA"/>
</dbReference>
<evidence type="ECO:0000313" key="2">
    <source>
        <dbReference type="EMBL" id="CAB4150558.1"/>
    </source>
</evidence>
<sequence>MASLTEPNLSGRGKREDLMDMIALVDAKDTPFTSMAKKGSKPGNMYFRWQSDSLPTPQVGGTPDGLDVNLTTGVSNYVVGYRAELSNYAQIYRRAVRVSKLTQDIADVAGVRDELADNVAKAITGIKRDMEVTMTSNQVSQLDTGDQTTAYRTAGAQTWISNAGTGTPTPGDIPSIFRTPTTSIVGSGTALGTSLTDATVQGLLKSIFDQTGHYTSFDCLVGTDLKRAFTGLLGTTSLTTTTGVGITGAGATKVQTFQRDAAADTFIQSLDVFQGDFGTVRLHPTTFLGTVSGTTYTPTPFKGLVLDMNLIEVRYGGNVAQVTPLTDNGGGPGRLVEAVAGLVVGNPLGLGKFDYNAA</sequence>
<evidence type="ECO:0000313" key="1">
    <source>
        <dbReference type="EMBL" id="CAB4136243.1"/>
    </source>
</evidence>
<dbReference type="EMBL" id="LR796552">
    <property type="protein sequence ID" value="CAB4150558.1"/>
    <property type="molecule type" value="Genomic_DNA"/>
</dbReference>
<name>A0A6J5MV25_9CAUD</name>